<dbReference type="EMBL" id="QKTW01000022">
    <property type="protein sequence ID" value="PZF71845.1"/>
    <property type="molecule type" value="Genomic_DNA"/>
</dbReference>
<feature type="transmembrane region" description="Helical" evidence="6">
    <location>
        <begin position="232"/>
        <end position="249"/>
    </location>
</feature>
<feature type="transmembrane region" description="Helical" evidence="6">
    <location>
        <begin position="143"/>
        <end position="168"/>
    </location>
</feature>
<feature type="transmembrane region" description="Helical" evidence="6">
    <location>
        <begin position="395"/>
        <end position="414"/>
    </location>
</feature>
<keyword evidence="8" id="KW-1185">Reference proteome</keyword>
<protein>
    <recommendedName>
        <fullName evidence="9">Polysaccharide biosynthesis protein C-terminal domain-containing protein</fullName>
    </recommendedName>
</protein>
<dbReference type="PANTHER" id="PTHR30250">
    <property type="entry name" value="PST FAMILY PREDICTED COLANIC ACID TRANSPORTER"/>
    <property type="match status" value="1"/>
</dbReference>
<evidence type="ECO:0000256" key="5">
    <source>
        <dbReference type="ARBA" id="ARBA00023136"/>
    </source>
</evidence>
<feature type="transmembrane region" description="Helical" evidence="6">
    <location>
        <begin position="420"/>
        <end position="440"/>
    </location>
</feature>
<evidence type="ECO:0000256" key="3">
    <source>
        <dbReference type="ARBA" id="ARBA00022692"/>
    </source>
</evidence>
<dbReference type="Proteomes" id="UP000248745">
    <property type="component" value="Unassembled WGS sequence"/>
</dbReference>
<feature type="transmembrane region" description="Helical" evidence="6">
    <location>
        <begin position="64"/>
        <end position="82"/>
    </location>
</feature>
<keyword evidence="4 6" id="KW-1133">Transmembrane helix</keyword>
<dbReference type="AlphaFoldDB" id="A0A2W2A932"/>
<evidence type="ECO:0000256" key="2">
    <source>
        <dbReference type="ARBA" id="ARBA00022475"/>
    </source>
</evidence>
<gene>
    <name evidence="7" type="ORF">DN068_17460</name>
</gene>
<feature type="transmembrane region" description="Helical" evidence="6">
    <location>
        <begin position="356"/>
        <end position="375"/>
    </location>
</feature>
<organism evidence="7 8">
    <name type="scientific">Taibaiella soli</name>
    <dbReference type="NCBI Taxonomy" id="1649169"/>
    <lineage>
        <taxon>Bacteria</taxon>
        <taxon>Pseudomonadati</taxon>
        <taxon>Bacteroidota</taxon>
        <taxon>Chitinophagia</taxon>
        <taxon>Chitinophagales</taxon>
        <taxon>Chitinophagaceae</taxon>
        <taxon>Taibaiella</taxon>
    </lineage>
</organism>
<keyword evidence="2" id="KW-1003">Cell membrane</keyword>
<evidence type="ECO:0000256" key="1">
    <source>
        <dbReference type="ARBA" id="ARBA00004651"/>
    </source>
</evidence>
<feature type="transmembrane region" description="Helical" evidence="6">
    <location>
        <begin position="88"/>
        <end position="110"/>
    </location>
</feature>
<keyword evidence="5 6" id="KW-0472">Membrane</keyword>
<sequence length="450" mass="50825">MLASLIVTIVFSRRLDADIYGDYQNFWIQYFVLSAVACMGTHVFLLTYSPAYLKRLLQQLPKRVYWLLAGWIVISAFVLGWLQQANIGFAIAAAILIVYCVGTIVEAFLMAGKRFQLLSMVNVVFSFAFLWMHWVFLDGIQSLASLFSQVLLLAALRLIVYIVAAFLFSKKIETETSDELIHWKTVRSLWLHMGLFDILQILFRWADKFFISLLLVASVSAIYFNGSNEIPFLPLILGAVGSAGLIQLATVSGDNKLNEVIQLQHISGRILSAIVFPLFFFLLFFSGELFGVVFKHKYDLSVPVFLVTVLAIPVRAYNFTTVLQHYHKGRIINIGAVLDISLACLLMYPLYLCFQLPGVALAFVITTYLQAAFYLYHSGRVLQVSWLQLLPLRNWVIKAIVFFSLFIVLHYVLVRFLSEQMVLTCGCIALATTGLAALLLELKSYRAQNG</sequence>
<evidence type="ECO:0000313" key="8">
    <source>
        <dbReference type="Proteomes" id="UP000248745"/>
    </source>
</evidence>
<feature type="transmembrane region" description="Helical" evidence="6">
    <location>
        <begin position="270"/>
        <end position="294"/>
    </location>
</feature>
<keyword evidence="3 6" id="KW-0812">Transmembrane</keyword>
<evidence type="ECO:0000256" key="4">
    <source>
        <dbReference type="ARBA" id="ARBA00022989"/>
    </source>
</evidence>
<proteinExistence type="predicted"/>
<feature type="transmembrane region" description="Helical" evidence="6">
    <location>
        <begin position="209"/>
        <end position="226"/>
    </location>
</feature>
<accession>A0A2W2A932</accession>
<evidence type="ECO:0008006" key="9">
    <source>
        <dbReference type="Google" id="ProtNLM"/>
    </source>
</evidence>
<dbReference type="GO" id="GO:0005886">
    <property type="term" value="C:plasma membrane"/>
    <property type="evidence" value="ECO:0007669"/>
    <property type="project" value="UniProtKB-SubCell"/>
</dbReference>
<dbReference type="InterPro" id="IPR050833">
    <property type="entry name" value="Poly_Biosynth_Transport"/>
</dbReference>
<feature type="transmembrane region" description="Helical" evidence="6">
    <location>
        <begin position="117"/>
        <end position="137"/>
    </location>
</feature>
<comment type="subcellular location">
    <subcellularLocation>
        <location evidence="1">Cell membrane</location>
        <topology evidence="1">Multi-pass membrane protein</topology>
    </subcellularLocation>
</comment>
<dbReference type="PANTHER" id="PTHR30250:SF11">
    <property type="entry name" value="O-ANTIGEN TRANSPORTER-RELATED"/>
    <property type="match status" value="1"/>
</dbReference>
<comment type="caution">
    <text evidence="7">The sequence shown here is derived from an EMBL/GenBank/DDBJ whole genome shotgun (WGS) entry which is preliminary data.</text>
</comment>
<feature type="transmembrane region" description="Helical" evidence="6">
    <location>
        <begin position="27"/>
        <end position="52"/>
    </location>
</feature>
<feature type="transmembrane region" description="Helical" evidence="6">
    <location>
        <begin position="331"/>
        <end position="350"/>
    </location>
</feature>
<evidence type="ECO:0000256" key="6">
    <source>
        <dbReference type="SAM" id="Phobius"/>
    </source>
</evidence>
<reference evidence="7 8" key="1">
    <citation type="submission" date="2018-06" db="EMBL/GenBank/DDBJ databases">
        <title>Mucibacter soli gen. nov., sp. nov., a new member of the family Chitinophagaceae producing mucin.</title>
        <authorList>
            <person name="Kim M.-K."/>
            <person name="Park S."/>
            <person name="Kim T.-S."/>
            <person name="Joung Y."/>
            <person name="Han J.-H."/>
            <person name="Kim S.B."/>
        </authorList>
    </citation>
    <scope>NUCLEOTIDE SEQUENCE [LARGE SCALE GENOMIC DNA]</scope>
    <source>
        <strain evidence="7 8">R1-15</strain>
    </source>
</reference>
<name>A0A2W2A932_9BACT</name>
<evidence type="ECO:0000313" key="7">
    <source>
        <dbReference type="EMBL" id="PZF71845.1"/>
    </source>
</evidence>
<feature type="transmembrane region" description="Helical" evidence="6">
    <location>
        <begin position="300"/>
        <end position="319"/>
    </location>
</feature>